<evidence type="ECO:0000256" key="4">
    <source>
        <dbReference type="ARBA" id="ARBA00023136"/>
    </source>
</evidence>
<dbReference type="PANTHER" id="PTHR33048">
    <property type="entry name" value="PTH11-LIKE INTEGRAL MEMBRANE PROTEIN (AFU_ORTHOLOGUE AFUA_5G11245)"/>
    <property type="match status" value="1"/>
</dbReference>
<evidence type="ECO:0000256" key="5">
    <source>
        <dbReference type="ARBA" id="ARBA00038359"/>
    </source>
</evidence>
<dbReference type="Pfam" id="PF20684">
    <property type="entry name" value="Fung_rhodopsin"/>
    <property type="match status" value="1"/>
</dbReference>
<protein>
    <recommendedName>
        <fullName evidence="8">Rhodopsin domain-containing protein</fullName>
    </recommendedName>
</protein>
<dbReference type="GO" id="GO:0016020">
    <property type="term" value="C:membrane"/>
    <property type="evidence" value="ECO:0007669"/>
    <property type="project" value="UniProtKB-SubCell"/>
</dbReference>
<dbReference type="Proteomes" id="UP000295604">
    <property type="component" value="Unassembled WGS sequence"/>
</dbReference>
<evidence type="ECO:0000256" key="6">
    <source>
        <dbReference type="SAM" id="MobiDB-lite"/>
    </source>
</evidence>
<feature type="compositionally biased region" description="Gly residues" evidence="6">
    <location>
        <begin position="357"/>
        <end position="379"/>
    </location>
</feature>
<dbReference type="InterPro" id="IPR049326">
    <property type="entry name" value="Rhodopsin_dom_fungi"/>
</dbReference>
<dbReference type="InterPro" id="IPR052337">
    <property type="entry name" value="SAT4-like"/>
</dbReference>
<comment type="similarity">
    <text evidence="5">Belongs to the SAT4 family.</text>
</comment>
<feature type="transmembrane region" description="Helical" evidence="7">
    <location>
        <begin position="244"/>
        <end position="265"/>
    </location>
</feature>
<feature type="transmembrane region" description="Helical" evidence="7">
    <location>
        <begin position="43"/>
        <end position="63"/>
    </location>
</feature>
<feature type="domain" description="Rhodopsin" evidence="8">
    <location>
        <begin position="25"/>
        <end position="266"/>
    </location>
</feature>
<evidence type="ECO:0000313" key="9">
    <source>
        <dbReference type="EMBL" id="TEA13702.1"/>
    </source>
</evidence>
<gene>
    <name evidence="9" type="ORF">C8034_v004453</name>
</gene>
<evidence type="ECO:0000256" key="7">
    <source>
        <dbReference type="SAM" id="Phobius"/>
    </source>
</evidence>
<feature type="transmembrane region" description="Helical" evidence="7">
    <location>
        <begin position="164"/>
        <end position="190"/>
    </location>
</feature>
<evidence type="ECO:0000256" key="3">
    <source>
        <dbReference type="ARBA" id="ARBA00022989"/>
    </source>
</evidence>
<feature type="region of interest" description="Disordered" evidence="6">
    <location>
        <begin position="466"/>
        <end position="490"/>
    </location>
</feature>
<feature type="transmembrane region" description="Helical" evidence="7">
    <location>
        <begin position="202"/>
        <end position="224"/>
    </location>
</feature>
<dbReference type="EMBL" id="QAPF01000191">
    <property type="protein sequence ID" value="TEA13702.1"/>
    <property type="molecule type" value="Genomic_DNA"/>
</dbReference>
<evidence type="ECO:0000259" key="8">
    <source>
        <dbReference type="Pfam" id="PF20684"/>
    </source>
</evidence>
<comment type="caution">
    <text evidence="9">The sequence shown here is derived from an EMBL/GenBank/DDBJ whole genome shotgun (WGS) entry which is preliminary data.</text>
</comment>
<feature type="transmembrane region" description="Helical" evidence="7">
    <location>
        <begin position="83"/>
        <end position="108"/>
    </location>
</feature>
<keyword evidence="2 7" id="KW-0812">Transmembrane</keyword>
<comment type="subcellular location">
    <subcellularLocation>
        <location evidence="1">Membrane</location>
        <topology evidence="1">Multi-pass membrane protein</topology>
    </subcellularLocation>
</comment>
<feature type="transmembrane region" description="Helical" evidence="7">
    <location>
        <begin position="115"/>
        <end position="140"/>
    </location>
</feature>
<accession>A0A4R8T893</accession>
<keyword evidence="3 7" id="KW-1133">Transmembrane helix</keyword>
<evidence type="ECO:0000256" key="1">
    <source>
        <dbReference type="ARBA" id="ARBA00004141"/>
    </source>
</evidence>
<dbReference type="AlphaFoldDB" id="A0A4R8T893"/>
<dbReference type="PANTHER" id="PTHR33048:SF96">
    <property type="entry name" value="INTEGRAL MEMBRANE PROTEIN"/>
    <property type="match status" value="1"/>
</dbReference>
<keyword evidence="10" id="KW-1185">Reference proteome</keyword>
<name>A0A4R8T893_9PEZI</name>
<proteinExistence type="inferred from homology"/>
<feature type="region of interest" description="Disordered" evidence="6">
    <location>
        <begin position="288"/>
        <end position="379"/>
    </location>
</feature>
<sequence>MATYRAEIIAVASLFLLLAWIAVGLRIYCRTFLVRSFGNDDKVMVILLMLFTVYTALQIYGGTRGIGLLDNELSVEGRRESLRLWWILELMNVCSTCLLKISVGYFLLRVAIDRLHIWIIWLLMAGTVLFGTTYLLMIAFQCRPISTYWNESPRAPDKCWSRQVIYVMTIAATVINTGADFVFGTLPWFIVRSMNMPMGTKIVVVGILGLAAIGSTATIVRAFYIPTLLEGTNFLHATANFALWSTVEPGIGIVAASIATLRPLYQLIIGRTGRASGNVQRDVWRRRQQARRNETSRQVRAAHNLDAENPPVDSDFTSPRGIHEVNPPVLPQLSKNTNSTVKSRATDNGTTSEQILQGGGIHGDGLHGGGTQGHGIHGDGTPGEGMLTRMEFPPPLDLSEDFRRTMERPPEEWIAMIRADEASEARSRLEAEFGSTLGVVPPQVSWWPPRISPLPWRWSLRTQRSTQSLRSVRSPGALPPAGGIKAASDN</sequence>
<evidence type="ECO:0000256" key="2">
    <source>
        <dbReference type="ARBA" id="ARBA00022692"/>
    </source>
</evidence>
<evidence type="ECO:0000313" key="10">
    <source>
        <dbReference type="Proteomes" id="UP000295604"/>
    </source>
</evidence>
<feature type="compositionally biased region" description="Polar residues" evidence="6">
    <location>
        <begin position="333"/>
        <end position="355"/>
    </location>
</feature>
<feature type="transmembrane region" description="Helical" evidence="7">
    <location>
        <begin position="6"/>
        <end position="23"/>
    </location>
</feature>
<organism evidence="9 10">
    <name type="scientific">Colletotrichum sidae</name>
    <dbReference type="NCBI Taxonomy" id="1347389"/>
    <lineage>
        <taxon>Eukaryota</taxon>
        <taxon>Fungi</taxon>
        <taxon>Dikarya</taxon>
        <taxon>Ascomycota</taxon>
        <taxon>Pezizomycotina</taxon>
        <taxon>Sordariomycetes</taxon>
        <taxon>Hypocreomycetidae</taxon>
        <taxon>Glomerellales</taxon>
        <taxon>Glomerellaceae</taxon>
        <taxon>Colletotrichum</taxon>
        <taxon>Colletotrichum orbiculare species complex</taxon>
    </lineage>
</organism>
<reference evidence="9 10" key="1">
    <citation type="submission" date="2018-11" db="EMBL/GenBank/DDBJ databases">
        <title>Genome sequence and assembly of Colletotrichum sidae.</title>
        <authorList>
            <person name="Gan P."/>
            <person name="Shirasu K."/>
        </authorList>
    </citation>
    <scope>NUCLEOTIDE SEQUENCE [LARGE SCALE GENOMIC DNA]</scope>
    <source>
        <strain evidence="9 10">CBS 518.97</strain>
    </source>
</reference>
<keyword evidence="4 7" id="KW-0472">Membrane</keyword>